<name>A0A0F9I7W2_9ZZZZ</name>
<dbReference type="EMBL" id="LAZR01013066">
    <property type="protein sequence ID" value="KKM23721.1"/>
    <property type="molecule type" value="Genomic_DNA"/>
</dbReference>
<comment type="caution">
    <text evidence="2">The sequence shown here is derived from an EMBL/GenBank/DDBJ whole genome shotgun (WGS) entry which is preliminary data.</text>
</comment>
<gene>
    <name evidence="2" type="ORF">LCGC14_1612330</name>
</gene>
<proteinExistence type="predicted"/>
<evidence type="ECO:0000313" key="2">
    <source>
        <dbReference type="EMBL" id="KKM23721.1"/>
    </source>
</evidence>
<organism evidence="2">
    <name type="scientific">marine sediment metagenome</name>
    <dbReference type="NCBI Taxonomy" id="412755"/>
    <lineage>
        <taxon>unclassified sequences</taxon>
        <taxon>metagenomes</taxon>
        <taxon>ecological metagenomes</taxon>
    </lineage>
</organism>
<dbReference type="AlphaFoldDB" id="A0A0F9I7W2"/>
<reference evidence="2" key="1">
    <citation type="journal article" date="2015" name="Nature">
        <title>Complex archaea that bridge the gap between prokaryotes and eukaryotes.</title>
        <authorList>
            <person name="Spang A."/>
            <person name="Saw J.H."/>
            <person name="Jorgensen S.L."/>
            <person name="Zaremba-Niedzwiedzka K."/>
            <person name="Martijn J."/>
            <person name="Lind A.E."/>
            <person name="van Eijk R."/>
            <person name="Schleper C."/>
            <person name="Guy L."/>
            <person name="Ettema T.J."/>
        </authorList>
    </citation>
    <scope>NUCLEOTIDE SEQUENCE</scope>
</reference>
<protein>
    <submittedName>
        <fullName evidence="2">Uncharacterized protein</fullName>
    </submittedName>
</protein>
<sequence>MKLNEVATSFEKDPSTINAPAIETMADQLALLDKEGKKLRKTVLALLRTIAGAYQRHIDPDPRPWPWVQGQPTKTQRRLSRSGQIMKAGETLKEIDKYAYRKLNSGYASDLKNPRLVELLRLVAQGLA</sequence>
<feature type="region of interest" description="Disordered" evidence="1">
    <location>
        <begin position="61"/>
        <end position="81"/>
    </location>
</feature>
<evidence type="ECO:0000256" key="1">
    <source>
        <dbReference type="SAM" id="MobiDB-lite"/>
    </source>
</evidence>
<accession>A0A0F9I7W2</accession>